<dbReference type="SUPFAM" id="SSF52540">
    <property type="entry name" value="P-loop containing nucleoside triphosphate hydrolases"/>
    <property type="match status" value="1"/>
</dbReference>
<protein>
    <submittedName>
        <fullName evidence="5">NitT/TauT family transport system ATP-binding protein</fullName>
    </submittedName>
</protein>
<dbReference type="STRING" id="134849.SAMN05443668_121104"/>
<evidence type="ECO:0000313" key="5">
    <source>
        <dbReference type="EMBL" id="SHN47256.1"/>
    </source>
</evidence>
<dbReference type="OrthoDB" id="8773773at2"/>
<reference evidence="5 6" key="1">
    <citation type="submission" date="2016-11" db="EMBL/GenBank/DDBJ databases">
        <authorList>
            <person name="Jaros S."/>
            <person name="Januszkiewicz K."/>
            <person name="Wedrychowicz H."/>
        </authorList>
    </citation>
    <scope>NUCLEOTIDE SEQUENCE [LARGE SCALE GENOMIC DNA]</scope>
    <source>
        <strain evidence="5 6">DSM 46144</strain>
    </source>
</reference>
<sequence length="280" mass="30542">MTPNTPTTDPPADARPAGAAVEIRGVGKSFRGRRRTKADRAALHDVDLRIEPGEFVSLLGPSGCGKSTLLNILAGFLPADSGSVAVDGKDVTGPGADRGVLFQSPMLFPWLTTWDNVLYGPRARRRPKAEAAAEAENLLHTVGLADFRDAYPHELSGGMRHRAAFARVLINKPRLLLMDEPFGALDAITRASMQRFLLDLWQQHPTTIVFVTHDVEEAALLSDRVHVMSGGPGRIKASIDVDLPRPRSVEDTETLEFLTLKRRIREELDATLPSLTEVAS</sequence>
<evidence type="ECO:0000256" key="1">
    <source>
        <dbReference type="ARBA" id="ARBA00022448"/>
    </source>
</evidence>
<gene>
    <name evidence="5" type="ORF">SAMN05443668_121104</name>
</gene>
<dbReference type="GO" id="GO:0005524">
    <property type="term" value="F:ATP binding"/>
    <property type="evidence" value="ECO:0007669"/>
    <property type="project" value="UniProtKB-KW"/>
</dbReference>
<dbReference type="RefSeq" id="WP_073264900.1">
    <property type="nucleotide sequence ID" value="NZ_FRCS01000021.1"/>
</dbReference>
<dbReference type="InterPro" id="IPR050166">
    <property type="entry name" value="ABC_transporter_ATP-bind"/>
</dbReference>
<dbReference type="Pfam" id="PF00005">
    <property type="entry name" value="ABC_tran"/>
    <property type="match status" value="1"/>
</dbReference>
<keyword evidence="6" id="KW-1185">Reference proteome</keyword>
<organism evidence="5 6">
    <name type="scientific">Cryptosporangium aurantiacum</name>
    <dbReference type="NCBI Taxonomy" id="134849"/>
    <lineage>
        <taxon>Bacteria</taxon>
        <taxon>Bacillati</taxon>
        <taxon>Actinomycetota</taxon>
        <taxon>Actinomycetes</taxon>
        <taxon>Cryptosporangiales</taxon>
        <taxon>Cryptosporangiaceae</taxon>
        <taxon>Cryptosporangium</taxon>
    </lineage>
</organism>
<feature type="domain" description="ABC transporter" evidence="4">
    <location>
        <begin position="21"/>
        <end position="255"/>
    </location>
</feature>
<dbReference type="CDD" id="cd03293">
    <property type="entry name" value="ABC_NrtD_SsuB_transporters"/>
    <property type="match status" value="1"/>
</dbReference>
<dbReference type="PROSITE" id="PS50893">
    <property type="entry name" value="ABC_TRANSPORTER_2"/>
    <property type="match status" value="1"/>
</dbReference>
<evidence type="ECO:0000256" key="3">
    <source>
        <dbReference type="ARBA" id="ARBA00022840"/>
    </source>
</evidence>
<dbReference type="SMART" id="SM00382">
    <property type="entry name" value="AAA"/>
    <property type="match status" value="1"/>
</dbReference>
<dbReference type="Gene3D" id="3.40.50.300">
    <property type="entry name" value="P-loop containing nucleotide triphosphate hydrolases"/>
    <property type="match status" value="1"/>
</dbReference>
<dbReference type="PANTHER" id="PTHR42788:SF13">
    <property type="entry name" value="ALIPHATIC SULFONATES IMPORT ATP-BINDING PROTEIN SSUB"/>
    <property type="match status" value="1"/>
</dbReference>
<evidence type="ECO:0000313" key="6">
    <source>
        <dbReference type="Proteomes" id="UP000184440"/>
    </source>
</evidence>
<keyword evidence="3 5" id="KW-0067">ATP-binding</keyword>
<dbReference type="EMBL" id="FRCS01000021">
    <property type="protein sequence ID" value="SHN47256.1"/>
    <property type="molecule type" value="Genomic_DNA"/>
</dbReference>
<dbReference type="InterPro" id="IPR003439">
    <property type="entry name" value="ABC_transporter-like_ATP-bd"/>
</dbReference>
<dbReference type="InterPro" id="IPR003593">
    <property type="entry name" value="AAA+_ATPase"/>
</dbReference>
<evidence type="ECO:0000259" key="4">
    <source>
        <dbReference type="PROSITE" id="PS50893"/>
    </source>
</evidence>
<name>A0A1M7RMD7_9ACTN</name>
<dbReference type="Proteomes" id="UP000184440">
    <property type="component" value="Unassembled WGS sequence"/>
</dbReference>
<evidence type="ECO:0000256" key="2">
    <source>
        <dbReference type="ARBA" id="ARBA00022741"/>
    </source>
</evidence>
<keyword evidence="2" id="KW-0547">Nucleotide-binding</keyword>
<accession>A0A1M7RMD7</accession>
<keyword evidence="1" id="KW-0813">Transport</keyword>
<dbReference type="GO" id="GO:0016887">
    <property type="term" value="F:ATP hydrolysis activity"/>
    <property type="evidence" value="ECO:0007669"/>
    <property type="project" value="InterPro"/>
</dbReference>
<dbReference type="PANTHER" id="PTHR42788">
    <property type="entry name" value="TAURINE IMPORT ATP-BINDING PROTEIN-RELATED"/>
    <property type="match status" value="1"/>
</dbReference>
<dbReference type="InterPro" id="IPR027417">
    <property type="entry name" value="P-loop_NTPase"/>
</dbReference>
<proteinExistence type="predicted"/>
<dbReference type="AlphaFoldDB" id="A0A1M7RMD7"/>